<dbReference type="InterPro" id="IPR000524">
    <property type="entry name" value="Tscrpt_reg_HTH_GntR"/>
</dbReference>
<dbReference type="InterPro" id="IPR036388">
    <property type="entry name" value="WH-like_DNA-bd_sf"/>
</dbReference>
<dbReference type="CDD" id="cd07377">
    <property type="entry name" value="WHTH_GntR"/>
    <property type="match status" value="1"/>
</dbReference>
<dbReference type="SMART" id="SM01134">
    <property type="entry name" value="DeoRC"/>
    <property type="match status" value="1"/>
</dbReference>
<reference evidence="4 5" key="1">
    <citation type="journal article" date="2019" name="Int. J. Syst. Evol. Microbiol.">
        <title>Capsulimonas corticalis gen. nov., sp. nov., an aerobic capsulated bacterium, of a novel bacterial order, Capsulimonadales ord. nov., of the class Armatimonadia of the phylum Armatimonadetes.</title>
        <authorList>
            <person name="Li J."/>
            <person name="Kudo C."/>
            <person name="Tonouchi A."/>
        </authorList>
    </citation>
    <scope>NUCLEOTIDE SEQUENCE [LARGE SCALE GENOMIC DNA]</scope>
    <source>
        <strain evidence="4 5">AX-7</strain>
    </source>
</reference>
<dbReference type="PRINTS" id="PR00037">
    <property type="entry name" value="HTHLACR"/>
</dbReference>
<protein>
    <submittedName>
        <fullName evidence="4">GntR family transcriptional regulator</fullName>
    </submittedName>
</protein>
<dbReference type="SMART" id="SM00420">
    <property type="entry name" value="HTH_DEOR"/>
    <property type="match status" value="1"/>
</dbReference>
<dbReference type="Pfam" id="PF00455">
    <property type="entry name" value="DeoRC"/>
    <property type="match status" value="1"/>
</dbReference>
<dbReference type="PROSITE" id="PS50987">
    <property type="entry name" value="HTH_ARSR_2"/>
    <property type="match status" value="1"/>
</dbReference>
<dbReference type="InterPro" id="IPR036390">
    <property type="entry name" value="WH_DNA-bd_sf"/>
</dbReference>
<dbReference type="SUPFAM" id="SSF100950">
    <property type="entry name" value="NagB/RpiA/CoA transferase-like"/>
    <property type="match status" value="1"/>
</dbReference>
<dbReference type="OrthoDB" id="9797223at2"/>
<dbReference type="Gene3D" id="1.10.10.10">
    <property type="entry name" value="Winged helix-like DNA-binding domain superfamily/Winged helix DNA-binding domain"/>
    <property type="match status" value="1"/>
</dbReference>
<organism evidence="4 5">
    <name type="scientific">Capsulimonas corticalis</name>
    <dbReference type="NCBI Taxonomy" id="2219043"/>
    <lineage>
        <taxon>Bacteria</taxon>
        <taxon>Bacillati</taxon>
        <taxon>Armatimonadota</taxon>
        <taxon>Armatimonadia</taxon>
        <taxon>Capsulimonadales</taxon>
        <taxon>Capsulimonadaceae</taxon>
        <taxon>Capsulimonas</taxon>
    </lineage>
</organism>
<evidence type="ECO:0000313" key="4">
    <source>
        <dbReference type="EMBL" id="BDI32796.1"/>
    </source>
</evidence>
<dbReference type="GO" id="GO:0043565">
    <property type="term" value="F:sequence-specific DNA binding"/>
    <property type="evidence" value="ECO:0007669"/>
    <property type="project" value="InterPro"/>
</dbReference>
<dbReference type="KEGG" id="ccot:CCAX7_48470"/>
<dbReference type="AlphaFoldDB" id="A0A402CQC7"/>
<dbReference type="SUPFAM" id="SSF46785">
    <property type="entry name" value="Winged helix' DNA-binding domain"/>
    <property type="match status" value="1"/>
</dbReference>
<dbReference type="RefSeq" id="WP_119319506.1">
    <property type="nucleotide sequence ID" value="NZ_AP025739.1"/>
</dbReference>
<dbReference type="PROSITE" id="PS51000">
    <property type="entry name" value="HTH_DEOR_2"/>
    <property type="match status" value="1"/>
</dbReference>
<dbReference type="PANTHER" id="PTHR30363">
    <property type="entry name" value="HTH-TYPE TRANSCRIPTIONAL REGULATOR SRLR-RELATED"/>
    <property type="match status" value="1"/>
</dbReference>
<name>A0A402CQC7_9BACT</name>
<dbReference type="Pfam" id="PF08220">
    <property type="entry name" value="HTH_DeoR"/>
    <property type="match status" value="1"/>
</dbReference>
<accession>A0A402CQC7</accession>
<proteinExistence type="predicted"/>
<dbReference type="Proteomes" id="UP000287394">
    <property type="component" value="Chromosome"/>
</dbReference>
<gene>
    <name evidence="4" type="ORF">CCAX7_48470</name>
</gene>
<evidence type="ECO:0000256" key="1">
    <source>
        <dbReference type="ARBA" id="ARBA00023015"/>
    </source>
</evidence>
<keyword evidence="5" id="KW-1185">Reference proteome</keyword>
<dbReference type="InterPro" id="IPR037171">
    <property type="entry name" value="NagB/RpiA_transferase-like"/>
</dbReference>
<evidence type="ECO:0000256" key="3">
    <source>
        <dbReference type="ARBA" id="ARBA00023163"/>
    </source>
</evidence>
<dbReference type="Gene3D" id="3.40.50.1360">
    <property type="match status" value="1"/>
</dbReference>
<keyword evidence="3" id="KW-0804">Transcription</keyword>
<dbReference type="SMART" id="SM00345">
    <property type="entry name" value="HTH_GNTR"/>
    <property type="match status" value="1"/>
</dbReference>
<dbReference type="PRINTS" id="PR00033">
    <property type="entry name" value="HTHASNC"/>
</dbReference>
<keyword evidence="1" id="KW-0805">Transcription regulation</keyword>
<dbReference type="InterPro" id="IPR001034">
    <property type="entry name" value="DeoR_HTH"/>
</dbReference>
<evidence type="ECO:0000313" key="5">
    <source>
        <dbReference type="Proteomes" id="UP000287394"/>
    </source>
</evidence>
<sequence length="263" mass="28641">MAVRKQVASRRRQEILQDLLLAGDVSVNELAEQLGVSATTVRRSLRALEEQGLLRRRHGGAVPIESSLYEHFRYDADFQERDQLYADEKRRIGLAASEHVKDGDIVALSAGTTTTQIARALKLHKDVTIVTNALNIAMEFARSTTLRVLLTGGYVSGGWFSVLGPTSLETIADTEIDITFVGVDGIEPKSGLTANHPDEADVNAAMIRQARRKVVVADHSKLGRTADAFVCPLHAVDLIITDTGATDEALAPFRSKKISIQQA</sequence>
<dbReference type="EMBL" id="AP025739">
    <property type="protein sequence ID" value="BDI32796.1"/>
    <property type="molecule type" value="Genomic_DNA"/>
</dbReference>
<dbReference type="PROSITE" id="PS50949">
    <property type="entry name" value="HTH_GNTR"/>
    <property type="match status" value="1"/>
</dbReference>
<dbReference type="PANTHER" id="PTHR30363:SF44">
    <property type="entry name" value="AGA OPERON TRANSCRIPTIONAL REPRESSOR-RELATED"/>
    <property type="match status" value="1"/>
</dbReference>
<dbReference type="InterPro" id="IPR014036">
    <property type="entry name" value="DeoR-like_C"/>
</dbReference>
<evidence type="ECO:0000256" key="2">
    <source>
        <dbReference type="ARBA" id="ARBA00023125"/>
    </source>
</evidence>
<dbReference type="InterPro" id="IPR050313">
    <property type="entry name" value="Carb_Metab_HTH_regulators"/>
</dbReference>
<keyword evidence="2" id="KW-0238">DNA-binding</keyword>
<dbReference type="GO" id="GO:0003700">
    <property type="term" value="F:DNA-binding transcription factor activity"/>
    <property type="evidence" value="ECO:0007669"/>
    <property type="project" value="InterPro"/>
</dbReference>
<dbReference type="InterPro" id="IPR000485">
    <property type="entry name" value="AsnC-type_HTH_dom"/>
</dbReference>
<dbReference type="InterPro" id="IPR001845">
    <property type="entry name" value="HTH_ArsR_DNA-bd_dom"/>
</dbReference>